<protein>
    <submittedName>
        <fullName evidence="2">Uncharacterized protein</fullName>
    </submittedName>
</protein>
<comment type="caution">
    <text evidence="2">The sequence shown here is derived from an EMBL/GenBank/DDBJ whole genome shotgun (WGS) entry which is preliminary data.</text>
</comment>
<reference evidence="3" key="1">
    <citation type="submission" date="2016-08" db="EMBL/GenBank/DDBJ databases">
        <authorList>
            <person name="Merda D."/>
            <person name="Briand M."/>
            <person name="Taghouti G."/>
            <person name="Carrere S."/>
            <person name="Gouzy J."/>
            <person name="Portier P."/>
            <person name="Jacques M.-A."/>
            <person name="Fischer-Le Saux M."/>
        </authorList>
    </citation>
    <scope>NUCLEOTIDE SEQUENCE [LARGE SCALE GENOMIC DNA]</scope>
    <source>
        <strain evidence="3">CFBP1817</strain>
    </source>
</reference>
<dbReference type="AlphaFoldDB" id="A0A2S7EV70"/>
<evidence type="ECO:0000313" key="2">
    <source>
        <dbReference type="EMBL" id="PPU97056.1"/>
    </source>
</evidence>
<evidence type="ECO:0000313" key="3">
    <source>
        <dbReference type="Proteomes" id="UP000239939"/>
    </source>
</evidence>
<accession>A0A2S7EV70</accession>
<evidence type="ECO:0000256" key="1">
    <source>
        <dbReference type="SAM" id="MobiDB-lite"/>
    </source>
</evidence>
<dbReference type="EMBL" id="MDEJ01000023">
    <property type="protein sequence ID" value="PPU97056.1"/>
    <property type="molecule type" value="Genomic_DNA"/>
</dbReference>
<feature type="compositionally biased region" description="Polar residues" evidence="1">
    <location>
        <begin position="16"/>
        <end position="25"/>
    </location>
</feature>
<name>A0A2S7EV70_9XANT</name>
<keyword evidence="3" id="KW-1185">Reference proteome</keyword>
<proteinExistence type="predicted"/>
<sequence>MRGALTARVTRRESIHSGSVAASTPPQGPAIGEDTAPERYGWLDEKLAVAWDALAYCSG</sequence>
<feature type="region of interest" description="Disordered" evidence="1">
    <location>
        <begin position="1"/>
        <end position="36"/>
    </location>
</feature>
<organism evidence="2 3">
    <name type="scientific">Xanthomonas populi</name>
    <dbReference type="NCBI Taxonomy" id="53414"/>
    <lineage>
        <taxon>Bacteria</taxon>
        <taxon>Pseudomonadati</taxon>
        <taxon>Pseudomonadota</taxon>
        <taxon>Gammaproteobacteria</taxon>
        <taxon>Lysobacterales</taxon>
        <taxon>Lysobacteraceae</taxon>
        <taxon>Xanthomonas</taxon>
    </lineage>
</organism>
<dbReference type="Proteomes" id="UP000239939">
    <property type="component" value="Unassembled WGS sequence"/>
</dbReference>
<gene>
    <name evidence="2" type="ORF">XpopCFBP1817_05670</name>
</gene>